<evidence type="ECO:0008006" key="3">
    <source>
        <dbReference type="Google" id="ProtNLM"/>
    </source>
</evidence>
<dbReference type="RefSeq" id="WP_379044192.1">
    <property type="nucleotide sequence ID" value="NZ_JBHSKW010000037.1"/>
</dbReference>
<dbReference type="EMBL" id="JBHULV010000055">
    <property type="protein sequence ID" value="MFD2733473.1"/>
    <property type="molecule type" value="Genomic_DNA"/>
</dbReference>
<dbReference type="Proteomes" id="UP001597546">
    <property type="component" value="Unassembled WGS sequence"/>
</dbReference>
<dbReference type="Gene3D" id="2.60.120.200">
    <property type="match status" value="1"/>
</dbReference>
<evidence type="ECO:0000313" key="1">
    <source>
        <dbReference type="EMBL" id="MFD2733473.1"/>
    </source>
</evidence>
<proteinExistence type="predicted"/>
<name>A0ABW5TXZ7_9SPHI</name>
<accession>A0ABW5TXZ7</accession>
<organism evidence="1 2">
    <name type="scientific">Pedobacter alpinus</name>
    <dbReference type="NCBI Taxonomy" id="1590643"/>
    <lineage>
        <taxon>Bacteria</taxon>
        <taxon>Pseudomonadati</taxon>
        <taxon>Bacteroidota</taxon>
        <taxon>Sphingobacteriia</taxon>
        <taxon>Sphingobacteriales</taxon>
        <taxon>Sphingobacteriaceae</taxon>
        <taxon>Pedobacter</taxon>
    </lineage>
</organism>
<protein>
    <recommendedName>
        <fullName evidence="3">Polysaccharide lyase</fullName>
    </recommendedName>
</protein>
<evidence type="ECO:0000313" key="2">
    <source>
        <dbReference type="Proteomes" id="UP001597546"/>
    </source>
</evidence>
<comment type="caution">
    <text evidence="1">The sequence shown here is derived from an EMBL/GenBank/DDBJ whole genome shotgun (WGS) entry which is preliminary data.</text>
</comment>
<reference evidence="2" key="1">
    <citation type="journal article" date="2019" name="Int. J. Syst. Evol. Microbiol.">
        <title>The Global Catalogue of Microorganisms (GCM) 10K type strain sequencing project: providing services to taxonomists for standard genome sequencing and annotation.</title>
        <authorList>
            <consortium name="The Broad Institute Genomics Platform"/>
            <consortium name="The Broad Institute Genome Sequencing Center for Infectious Disease"/>
            <person name="Wu L."/>
            <person name="Ma J."/>
        </authorList>
    </citation>
    <scope>NUCLEOTIDE SEQUENCE [LARGE SCALE GENOMIC DNA]</scope>
    <source>
        <strain evidence="2">KCTC 42456</strain>
    </source>
</reference>
<gene>
    <name evidence="1" type="ORF">ACFSSE_17320</name>
</gene>
<sequence>MNFLSLILLSFIGFSCSKEKSDNVVQVPVVVPGIEIPTATNQVKGSILSADGKTDTYKLINKVFGGTGDVTETPDCAHAAAGPHITQVYDEFLKTHVFVFTIHVTPDNDRCLPTTDRQRNEIKTYNQSPDSTLASLNEKVKYTWKFKLDKDFKPSPNFTHIHQLKALDGDDDLPLITLTARFRTSGNRIEVIHTGGTGKNTSLNYLATANLSDFLDQWVEVTEVATYSFTGKYEISIKRLSDSKVLLSYSKDGIDMWRDGTTLSRPKWGIYRSLLSPTYLRDESIRFNDFSITEIK</sequence>
<keyword evidence="2" id="KW-1185">Reference proteome</keyword>